<evidence type="ECO:0000313" key="3">
    <source>
        <dbReference type="Proteomes" id="UP000005940"/>
    </source>
</evidence>
<dbReference type="AlphaFoldDB" id="I2N3N3"/>
<accession>I2N3N3</accession>
<reference evidence="2 3" key="1">
    <citation type="journal article" date="2012" name="J. Bacteriol.">
        <title>Draft genome of Streptomyces tsukubaensis NRRL 18488, the producer of the clinically important immunosuppressant tacrolimus (FK506).</title>
        <authorList>
            <person name="Barreiro C."/>
            <person name="Prieto C."/>
            <person name="Sola-Landa A."/>
            <person name="Solera E."/>
            <person name="Martinez-Castro M."/>
            <person name="Perez-Redondo R."/>
            <person name="Garcia-Estrada C."/>
            <person name="Aparicio J.F."/>
            <person name="Fernandez-Martinez L.T."/>
            <person name="Santos-Aberturas J."/>
            <person name="Salehi-Najafabadi Z."/>
            <person name="Rodriguez-Garcia A."/>
            <person name="Tauch A."/>
            <person name="Martin J.F."/>
        </authorList>
    </citation>
    <scope>NUCLEOTIDE SEQUENCE [LARGE SCALE GENOMIC DNA]</scope>
    <source>
        <strain evidence="3">DSM 42081 / NBRC 108919 / NRRL 18488 / 9993</strain>
    </source>
</reference>
<keyword evidence="3" id="KW-1185">Reference proteome</keyword>
<proteinExistence type="predicted"/>
<evidence type="ECO:0000256" key="1">
    <source>
        <dbReference type="SAM" id="MobiDB-lite"/>
    </source>
</evidence>
<dbReference type="EMBL" id="CP029159">
    <property type="protein sequence ID" value="QKM68252.1"/>
    <property type="molecule type" value="Genomic_DNA"/>
</dbReference>
<evidence type="ECO:0000313" key="2">
    <source>
        <dbReference type="EMBL" id="QKM68252.1"/>
    </source>
</evidence>
<dbReference type="Proteomes" id="UP000005940">
    <property type="component" value="Chromosome"/>
</dbReference>
<gene>
    <name evidence="2" type="ORF">STSU_014770</name>
</gene>
<feature type="compositionally biased region" description="Basic and acidic residues" evidence="1">
    <location>
        <begin position="54"/>
        <end position="67"/>
    </location>
</feature>
<organism evidence="2 3">
    <name type="scientific">Streptomyces tsukubensis (strain DSM 42081 / NBRC 108919 / NRRL 18488 / 9993)</name>
    <dbReference type="NCBI Taxonomy" id="1114943"/>
    <lineage>
        <taxon>Bacteria</taxon>
        <taxon>Bacillati</taxon>
        <taxon>Actinomycetota</taxon>
        <taxon>Actinomycetes</taxon>
        <taxon>Kitasatosporales</taxon>
        <taxon>Streptomycetaceae</taxon>
        <taxon>Streptomyces</taxon>
    </lineage>
</organism>
<name>I2N3N3_STRT9</name>
<protein>
    <submittedName>
        <fullName evidence="2">Uncharacterized protein</fullName>
    </submittedName>
</protein>
<sequence length="67" mass="7764">MKDMNALHQHMIDSYRTTAHGTRIPPHPGTLDWQATRELVSQAALTRRRKRSLRERWAGRRGSGERG</sequence>
<feature type="region of interest" description="Disordered" evidence="1">
    <location>
        <begin position="44"/>
        <end position="67"/>
    </location>
</feature>